<keyword evidence="10" id="KW-0472">Membrane</keyword>
<proteinExistence type="inferred from homology"/>
<organism evidence="15 16">
    <name type="scientific">Sphingobacterium multivorum</name>
    <dbReference type="NCBI Taxonomy" id="28454"/>
    <lineage>
        <taxon>Bacteria</taxon>
        <taxon>Pseudomonadati</taxon>
        <taxon>Bacteroidota</taxon>
        <taxon>Sphingobacteriia</taxon>
        <taxon>Sphingobacteriales</taxon>
        <taxon>Sphingobacteriaceae</taxon>
        <taxon>Sphingobacterium</taxon>
    </lineage>
</organism>
<dbReference type="SUPFAM" id="SSF55729">
    <property type="entry name" value="Acyl-CoA N-acyltransferases (Nat)"/>
    <property type="match status" value="1"/>
</dbReference>
<evidence type="ECO:0000256" key="12">
    <source>
        <dbReference type="ARBA" id="ARBA00031899"/>
    </source>
</evidence>
<keyword evidence="5" id="KW-1003">Cell membrane</keyword>
<evidence type="ECO:0000256" key="10">
    <source>
        <dbReference type="ARBA" id="ARBA00023136"/>
    </source>
</evidence>
<dbReference type="InterPro" id="IPR024320">
    <property type="entry name" value="LPG_synthase_C"/>
</dbReference>
<comment type="similarity">
    <text evidence="2">Belongs to the LPG synthase family.</text>
</comment>
<evidence type="ECO:0000256" key="8">
    <source>
        <dbReference type="ARBA" id="ARBA00022989"/>
    </source>
</evidence>
<evidence type="ECO:0000256" key="5">
    <source>
        <dbReference type="ARBA" id="ARBA00022475"/>
    </source>
</evidence>
<protein>
    <recommendedName>
        <fullName evidence="4">Phosphatidylglycerol lysyltransferase</fullName>
        <ecNumber evidence="3">2.3.2.3</ecNumber>
    </recommendedName>
    <alternativeName>
        <fullName evidence="12">Lysylphosphatidylglycerol synthase</fullName>
    </alternativeName>
</protein>
<reference evidence="15 16" key="1">
    <citation type="submission" date="2018-06" db="EMBL/GenBank/DDBJ databases">
        <authorList>
            <consortium name="Pathogen Informatics"/>
            <person name="Doyle S."/>
        </authorList>
    </citation>
    <scope>NUCLEOTIDE SEQUENCE [LARGE SCALE GENOMIC DNA]</scope>
    <source>
        <strain evidence="15 16">NCTC11343</strain>
    </source>
</reference>
<evidence type="ECO:0000256" key="11">
    <source>
        <dbReference type="ARBA" id="ARBA00023251"/>
    </source>
</evidence>
<keyword evidence="8" id="KW-1133">Transmembrane helix</keyword>
<dbReference type="InterPro" id="IPR016181">
    <property type="entry name" value="Acyl_CoA_acyltransferase"/>
</dbReference>
<evidence type="ECO:0000256" key="2">
    <source>
        <dbReference type="ARBA" id="ARBA00008627"/>
    </source>
</evidence>
<evidence type="ECO:0000256" key="7">
    <source>
        <dbReference type="ARBA" id="ARBA00022692"/>
    </source>
</evidence>
<dbReference type="Pfam" id="PF09924">
    <property type="entry name" value="LPG_synthase_C"/>
    <property type="match status" value="1"/>
</dbReference>
<dbReference type="AlphaFoldDB" id="A0A2X2JK58"/>
<keyword evidence="15" id="KW-0012">Acyltransferase</keyword>
<dbReference type="GO" id="GO:0006629">
    <property type="term" value="P:lipid metabolic process"/>
    <property type="evidence" value="ECO:0007669"/>
    <property type="project" value="UniProtKB-KW"/>
</dbReference>
<dbReference type="Pfam" id="PF03706">
    <property type="entry name" value="LPG_synthase_TM"/>
    <property type="match status" value="1"/>
</dbReference>
<sequence length="864" mass="98159">MAKTIAQRIRHFSPKTYWKELIAVLVILLAFVFFRNERKELAAIIPHLCAANLTWVLVGVGITLVYIVLQGLMYVQSFKAIGLSINLRIAIDLFLKRNLLSVFLPAGGISSLAYTTTQLRKRNLNTTQIHQAGALYGYVGLLTVFLIGVPVILYTIWHNKNFGDAWISLVVLGLLLGVVFWLVWSFRTHKGVYRWVELKFPAVASNIDEIFSGEVKLKYLLGTMLASMVVECCGIAHAFVSMYALGLDHSFEAAAIAYTVSVVLMIVSPFLRGLGAVELTMLYIFKAYGYSQAEGLGITILYRAFEFWLPLVLGLLAFAWRGKQLLARIGPALLIFFLGMVNLVSVLTPPLADRMKLDRFYLPLEAIHASKFMVLVLGLGLLVTSAYLIKGFRIAFWIAVAFSALSLFGHVFKALDYEEASVALLTLILLAVSYKQYRIKSNIRWVRIGFITFFVALLAICLFDVLSFYFIDKQHFGVDFTWRQSIYHTARSFLLFADDDLMPQTAFGQEFLRITQVLGLFCWLLLIYALARPRLLADEDSSQSELERAEQLLIEFGQSPMDFFKLGKDKSLFFSEVSEGFTAYRLANEFAIVLDEPVCEQGDKEELVQEFDQYCYANGLKAIYYRVDENSLVHFSSLRKQKITIGQEAVLELETFKLEGKERKSLRNGLNAIQKKGFTTEVLKAPQEKAIIDQLRIISNEWLKEFDKKEMVFSQGMFDENELILQDIIVLKNEQNTIVAFLNIIPDYAKDECTYDMIRKSLDAPGGSMDALIVELIAYAKAKKYVYLNLGMVPMTGLGATDSPAEKIMKFASTRLGNFKHYHSLRDFKEKYATFWENKYLIFDNDFDLIQLPVALVKVMKPNE</sequence>
<accession>A0A2X2JK58</accession>
<keyword evidence="7" id="KW-0812">Transmembrane</keyword>
<evidence type="ECO:0000256" key="4">
    <source>
        <dbReference type="ARBA" id="ARBA00021546"/>
    </source>
</evidence>
<keyword evidence="11" id="KW-0046">Antibiotic resistance</keyword>
<dbReference type="EC" id="2.3.2.3" evidence="3"/>
<evidence type="ECO:0000256" key="6">
    <source>
        <dbReference type="ARBA" id="ARBA00022679"/>
    </source>
</evidence>
<dbReference type="Proteomes" id="UP000251241">
    <property type="component" value="Unassembled WGS sequence"/>
</dbReference>
<keyword evidence="9" id="KW-0443">Lipid metabolism</keyword>
<evidence type="ECO:0000313" key="16">
    <source>
        <dbReference type="Proteomes" id="UP000251241"/>
    </source>
</evidence>
<dbReference type="GeneID" id="97182995"/>
<dbReference type="EMBL" id="UAUU01000009">
    <property type="protein sequence ID" value="SPZ87775.1"/>
    <property type="molecule type" value="Genomic_DNA"/>
</dbReference>
<dbReference type="PANTHER" id="PTHR34697">
    <property type="entry name" value="PHOSPHATIDYLGLYCEROL LYSYLTRANSFERASE"/>
    <property type="match status" value="1"/>
</dbReference>
<keyword evidence="6 15" id="KW-0808">Transferase</keyword>
<evidence type="ECO:0000256" key="1">
    <source>
        <dbReference type="ARBA" id="ARBA00004651"/>
    </source>
</evidence>
<dbReference type="GO" id="GO:0046677">
    <property type="term" value="P:response to antibiotic"/>
    <property type="evidence" value="ECO:0007669"/>
    <property type="project" value="UniProtKB-KW"/>
</dbReference>
<evidence type="ECO:0000256" key="13">
    <source>
        <dbReference type="ARBA" id="ARBA00047540"/>
    </source>
</evidence>
<comment type="subcellular location">
    <subcellularLocation>
        <location evidence="1">Cell membrane</location>
        <topology evidence="1">Multi-pass membrane protein</topology>
    </subcellularLocation>
</comment>
<gene>
    <name evidence="15" type="primary">mprF_2</name>
    <name evidence="15" type="ORF">NCTC11343_03108</name>
</gene>
<feature type="domain" description="Phosphatidylglycerol lysyltransferase C-terminal" evidence="14">
    <location>
        <begin position="563"/>
        <end position="842"/>
    </location>
</feature>
<evidence type="ECO:0000256" key="9">
    <source>
        <dbReference type="ARBA" id="ARBA00023098"/>
    </source>
</evidence>
<dbReference type="GO" id="GO:0005886">
    <property type="term" value="C:plasma membrane"/>
    <property type="evidence" value="ECO:0007669"/>
    <property type="project" value="UniProtKB-SubCell"/>
</dbReference>
<evidence type="ECO:0000259" key="14">
    <source>
        <dbReference type="Pfam" id="PF09924"/>
    </source>
</evidence>
<evidence type="ECO:0000256" key="3">
    <source>
        <dbReference type="ARBA" id="ARBA00012014"/>
    </source>
</evidence>
<dbReference type="RefSeq" id="WP_112375091.1">
    <property type="nucleotide sequence ID" value="NZ_CP069793.1"/>
</dbReference>
<dbReference type="PANTHER" id="PTHR34697:SF2">
    <property type="entry name" value="PHOSPHATIDYLGLYCEROL LYSYLTRANSFERASE"/>
    <property type="match status" value="1"/>
</dbReference>
<dbReference type="GO" id="GO:0050071">
    <property type="term" value="F:phosphatidylglycerol lysyltransferase activity"/>
    <property type="evidence" value="ECO:0007669"/>
    <property type="project" value="UniProtKB-EC"/>
</dbReference>
<evidence type="ECO:0000313" key="15">
    <source>
        <dbReference type="EMBL" id="SPZ87775.1"/>
    </source>
</evidence>
<dbReference type="InterPro" id="IPR051211">
    <property type="entry name" value="PG_lysyltransferase"/>
</dbReference>
<comment type="catalytic activity">
    <reaction evidence="13">
        <text>L-lysyl-tRNA(Lys) + a 1,2-diacyl-sn-glycero-3-phospho-(1'-sn-glycerol) = a 1,2-diacyl-sn-glycero-3-phospho-1'-(3'-O-L-lysyl)-sn-glycerol + tRNA(Lys)</text>
        <dbReference type="Rhea" id="RHEA:10668"/>
        <dbReference type="Rhea" id="RHEA-COMP:9696"/>
        <dbReference type="Rhea" id="RHEA-COMP:9697"/>
        <dbReference type="ChEBI" id="CHEBI:64716"/>
        <dbReference type="ChEBI" id="CHEBI:75792"/>
        <dbReference type="ChEBI" id="CHEBI:78442"/>
        <dbReference type="ChEBI" id="CHEBI:78529"/>
        <dbReference type="EC" id="2.3.2.3"/>
    </reaction>
</comment>
<dbReference type="InterPro" id="IPR022791">
    <property type="entry name" value="L-PG_synthase/AglD"/>
</dbReference>
<name>A0A2X2JK58_SPHMU</name>
<dbReference type="GO" id="GO:0055091">
    <property type="term" value="P:phospholipid homeostasis"/>
    <property type="evidence" value="ECO:0007669"/>
    <property type="project" value="TreeGrafter"/>
</dbReference>